<dbReference type="Proteomes" id="UP000722485">
    <property type="component" value="Unassembled WGS sequence"/>
</dbReference>
<sequence>METRNKLSSAYLMARDFVAGESNYQYFGTAESYIPSLRDRLRYTNSNGKTFEKQEEVAFTDSGYASAPNFDGYSLAKPSDPQEGSSALNPSPTATNGIYNDETATLYSAGTTVVPARAENYIAVICNDIYSKVSDFVNATTWAAVSKALPDLIKAFAVNLGRESNAQVNREIMYFVHRRHREVGVRLEAMLSSDINEQPEDCRDGLDGMDLLDKMAMWQSKYDEDDIHPGEAEYFFNDAKYDDDDNDDNETEEINLSAYQSVIFDSQAYKWLLANLKKEAVLQWKESHPCILIENIRLTLIEKLPTGTISKRHAPLSHEMTFVLNWQEDIKLRLDRESEEPVAWPARELSSFVVLTGSHDDAQALTMKQYMSQTWPANGLEMCNVLQAAIRSHECQGQATG</sequence>
<accession>A0A9P5H2B5</accession>
<dbReference type="EMBL" id="JAANBB010000538">
    <property type="protein sequence ID" value="KAF7540099.1"/>
    <property type="molecule type" value="Genomic_DNA"/>
</dbReference>
<evidence type="ECO:0000313" key="2">
    <source>
        <dbReference type="Proteomes" id="UP000722485"/>
    </source>
</evidence>
<name>A0A9P5H2B5_9HYPO</name>
<comment type="caution">
    <text evidence="1">The sequence shown here is derived from an EMBL/GenBank/DDBJ whole genome shotgun (WGS) entry which is preliminary data.</text>
</comment>
<keyword evidence="2" id="KW-1185">Reference proteome</keyword>
<proteinExistence type="predicted"/>
<reference evidence="1" key="1">
    <citation type="submission" date="2020-03" db="EMBL/GenBank/DDBJ databases">
        <title>Draft Genome Sequence of Cylindrodendrum hubeiense.</title>
        <authorList>
            <person name="Buettner E."/>
            <person name="Kellner H."/>
        </authorList>
    </citation>
    <scope>NUCLEOTIDE SEQUENCE</scope>
    <source>
        <strain evidence="1">IHI 201604</strain>
    </source>
</reference>
<dbReference type="OrthoDB" id="5082282at2759"/>
<gene>
    <name evidence="1" type="ORF">G7Z17_g12282</name>
</gene>
<evidence type="ECO:0000313" key="1">
    <source>
        <dbReference type="EMBL" id="KAF7540099.1"/>
    </source>
</evidence>
<organism evidence="1 2">
    <name type="scientific">Cylindrodendrum hubeiense</name>
    <dbReference type="NCBI Taxonomy" id="595255"/>
    <lineage>
        <taxon>Eukaryota</taxon>
        <taxon>Fungi</taxon>
        <taxon>Dikarya</taxon>
        <taxon>Ascomycota</taxon>
        <taxon>Pezizomycotina</taxon>
        <taxon>Sordariomycetes</taxon>
        <taxon>Hypocreomycetidae</taxon>
        <taxon>Hypocreales</taxon>
        <taxon>Nectriaceae</taxon>
        <taxon>Cylindrodendrum</taxon>
    </lineage>
</organism>
<protein>
    <submittedName>
        <fullName evidence="1">Uncharacterized protein</fullName>
    </submittedName>
</protein>
<dbReference type="AlphaFoldDB" id="A0A9P5H2B5"/>